<evidence type="ECO:0000256" key="2">
    <source>
        <dbReference type="SAM" id="Phobius"/>
    </source>
</evidence>
<evidence type="ECO:0000313" key="4">
    <source>
        <dbReference type="EMBL" id="MBO9199695.1"/>
    </source>
</evidence>
<organism evidence="4 5">
    <name type="scientific">Niastella soli</name>
    <dbReference type="NCBI Taxonomy" id="2821487"/>
    <lineage>
        <taxon>Bacteria</taxon>
        <taxon>Pseudomonadati</taxon>
        <taxon>Bacteroidota</taxon>
        <taxon>Chitinophagia</taxon>
        <taxon>Chitinophagales</taxon>
        <taxon>Chitinophagaceae</taxon>
        <taxon>Niastella</taxon>
    </lineage>
</organism>
<feature type="coiled-coil region" evidence="1">
    <location>
        <begin position="175"/>
        <end position="204"/>
    </location>
</feature>
<keyword evidence="5" id="KW-1185">Reference proteome</keyword>
<dbReference type="EMBL" id="JAGHKO010000001">
    <property type="protein sequence ID" value="MBO9199695.1"/>
    <property type="molecule type" value="Genomic_DNA"/>
</dbReference>
<dbReference type="Pfam" id="PF06580">
    <property type="entry name" value="His_kinase"/>
    <property type="match status" value="1"/>
</dbReference>
<keyword evidence="2" id="KW-0812">Transmembrane</keyword>
<proteinExistence type="predicted"/>
<name>A0ABS3YP86_9BACT</name>
<gene>
    <name evidence="4" type="ORF">J7I42_05410</name>
</gene>
<comment type="caution">
    <text evidence="4">The sequence shown here is derived from an EMBL/GenBank/DDBJ whole genome shotgun (WGS) entry which is preliminary data.</text>
</comment>
<dbReference type="InterPro" id="IPR010559">
    <property type="entry name" value="Sig_transdc_His_kin_internal"/>
</dbReference>
<keyword evidence="4" id="KW-0808">Transferase</keyword>
<keyword evidence="1" id="KW-0175">Coiled coil</keyword>
<dbReference type="InterPro" id="IPR050640">
    <property type="entry name" value="Bact_2-comp_sensor_kinase"/>
</dbReference>
<dbReference type="PANTHER" id="PTHR34220">
    <property type="entry name" value="SENSOR HISTIDINE KINASE YPDA"/>
    <property type="match status" value="1"/>
</dbReference>
<evidence type="ECO:0000313" key="5">
    <source>
        <dbReference type="Proteomes" id="UP000677244"/>
    </source>
</evidence>
<evidence type="ECO:0000259" key="3">
    <source>
        <dbReference type="Pfam" id="PF06580"/>
    </source>
</evidence>
<protein>
    <submittedName>
        <fullName evidence="4">Histidine kinase</fullName>
    </submittedName>
</protein>
<keyword evidence="2" id="KW-0472">Membrane</keyword>
<feature type="transmembrane region" description="Helical" evidence="2">
    <location>
        <begin position="155"/>
        <end position="174"/>
    </location>
</feature>
<sequence length="378" mass="43668">MVISNLFPNFYPINLKGIRLEKQAININNKPIKKATGVDRLNDIGFRIILIPAFGVVIPLISGLMNHLPLSSWEFKLSFLFTIGISLFIWEGNRYLLFTLRSYFDWFNKPVRKIVVLVLAISFYTIPITALLLVIWYNLFNGGVVNWNQIKTTSLVVMVCVLFITHIYETVFLVREAESEKLKKEQLERARAEAELEALKNQIDPHFIFNSLNTLSHLIEKDAAKAKQFNDNLADVYRYILQNKARELVLLHEELLFLNDYFSLLKIRFEQAVQLQIHIDPVAPDQYLIPPISLQILVENAIKHNEFSDLIPLVITIEMQQDELIIHNQVRKKILRKTSSRIGLHNLGERYKLTTSKEISILESASDFTVSLPILKIA</sequence>
<feature type="transmembrane region" description="Helical" evidence="2">
    <location>
        <begin position="114"/>
        <end position="135"/>
    </location>
</feature>
<dbReference type="GO" id="GO:0016301">
    <property type="term" value="F:kinase activity"/>
    <property type="evidence" value="ECO:0007669"/>
    <property type="project" value="UniProtKB-KW"/>
</dbReference>
<accession>A0ABS3YP86</accession>
<dbReference type="Proteomes" id="UP000677244">
    <property type="component" value="Unassembled WGS sequence"/>
</dbReference>
<dbReference type="PANTHER" id="PTHR34220:SF7">
    <property type="entry name" value="SENSOR HISTIDINE KINASE YPDA"/>
    <property type="match status" value="1"/>
</dbReference>
<keyword evidence="4" id="KW-0418">Kinase</keyword>
<dbReference type="RefSeq" id="WP_209137751.1">
    <property type="nucleotide sequence ID" value="NZ_JAGHKO010000001.1"/>
</dbReference>
<evidence type="ECO:0000256" key="1">
    <source>
        <dbReference type="SAM" id="Coils"/>
    </source>
</evidence>
<feature type="domain" description="Signal transduction histidine kinase internal region" evidence="3">
    <location>
        <begin position="194"/>
        <end position="271"/>
    </location>
</feature>
<keyword evidence="2" id="KW-1133">Transmembrane helix</keyword>
<reference evidence="4 5" key="1">
    <citation type="submission" date="2021-03" db="EMBL/GenBank/DDBJ databases">
        <title>Assistant Professor.</title>
        <authorList>
            <person name="Huq M.A."/>
        </authorList>
    </citation>
    <scope>NUCLEOTIDE SEQUENCE [LARGE SCALE GENOMIC DNA]</scope>
    <source>
        <strain evidence="4 5">MAH-29</strain>
    </source>
</reference>
<feature type="transmembrane region" description="Helical" evidence="2">
    <location>
        <begin position="77"/>
        <end position="93"/>
    </location>
</feature>
<feature type="transmembrane region" description="Helical" evidence="2">
    <location>
        <begin position="44"/>
        <end position="65"/>
    </location>
</feature>